<reference evidence="1 2" key="1">
    <citation type="submission" date="2016-04" db="EMBL/GenBank/DDBJ databases">
        <title>Deep-sea bacteria in the southern Pacific.</title>
        <authorList>
            <person name="Tang K."/>
        </authorList>
    </citation>
    <scope>NUCLEOTIDE SEQUENCE [LARGE SCALE GENOMIC DNA]</scope>
    <source>
        <strain evidence="1 2">JLT2014</strain>
    </source>
</reference>
<dbReference type="AlphaFoldDB" id="A0A1P8UQ45"/>
<sequence length="228" mass="26365">MAFADHPTLHPANWLRDIEAQVPRKAVRDLWNRFRYGADAPRSDERIYLPPCEIRDSYDASAGRKPLRRQHSGMIVAGDWDRCRTPFAENIKFQSCRMHYEDGVAWEDTPLFARMLRHLAEGRRPDGCVTHEDVVNRYETLDRIYEETQRRGRLLTQSELPEYFRREHGGILVHIDRNGQPLRASGGMHRLAIAQILKLPEVPAQLGVVHPEAIYKALLAPLRQSRLG</sequence>
<proteinExistence type="predicted"/>
<dbReference type="KEGG" id="paby:Ga0080574_TMP1188"/>
<dbReference type="OrthoDB" id="1495959at2"/>
<dbReference type="Proteomes" id="UP000187059">
    <property type="component" value="Chromosome"/>
</dbReference>
<accession>A0A1P8UQ45</accession>
<evidence type="ECO:0000313" key="2">
    <source>
        <dbReference type="Proteomes" id="UP000187059"/>
    </source>
</evidence>
<dbReference type="RefSeq" id="WP_076696101.1">
    <property type="nucleotide sequence ID" value="NZ_CP015093.1"/>
</dbReference>
<gene>
    <name evidence="1" type="ORF">Ga0080574_TMP1188</name>
</gene>
<evidence type="ECO:0000313" key="1">
    <source>
        <dbReference type="EMBL" id="APZ51522.1"/>
    </source>
</evidence>
<organism evidence="1 2">
    <name type="scientific">Salipiger abyssi</name>
    <dbReference type="NCBI Taxonomy" id="1250539"/>
    <lineage>
        <taxon>Bacteria</taxon>
        <taxon>Pseudomonadati</taxon>
        <taxon>Pseudomonadota</taxon>
        <taxon>Alphaproteobacteria</taxon>
        <taxon>Rhodobacterales</taxon>
        <taxon>Roseobacteraceae</taxon>
        <taxon>Salipiger</taxon>
    </lineage>
</organism>
<name>A0A1P8UQ45_9RHOB</name>
<protein>
    <submittedName>
        <fullName evidence="1">Uncharacterized protein</fullName>
    </submittedName>
</protein>
<dbReference type="EMBL" id="CP015093">
    <property type="protein sequence ID" value="APZ51522.1"/>
    <property type="molecule type" value="Genomic_DNA"/>
</dbReference>
<keyword evidence="2" id="KW-1185">Reference proteome</keyword>